<dbReference type="AlphaFoldDB" id="A0A813K1W6"/>
<name>A0A813K1W6_POLGL</name>
<evidence type="ECO:0000256" key="2">
    <source>
        <dbReference type="SAM" id="Phobius"/>
    </source>
</evidence>
<dbReference type="Proteomes" id="UP000626109">
    <property type="component" value="Unassembled WGS sequence"/>
</dbReference>
<reference evidence="3" key="1">
    <citation type="submission" date="2021-02" db="EMBL/GenBank/DDBJ databases">
        <authorList>
            <person name="Dougan E. K."/>
            <person name="Rhodes N."/>
            <person name="Thang M."/>
            <person name="Chan C."/>
        </authorList>
    </citation>
    <scope>NUCLEOTIDE SEQUENCE</scope>
</reference>
<organism evidence="3 4">
    <name type="scientific">Polarella glacialis</name>
    <name type="common">Dinoflagellate</name>
    <dbReference type="NCBI Taxonomy" id="89957"/>
    <lineage>
        <taxon>Eukaryota</taxon>
        <taxon>Sar</taxon>
        <taxon>Alveolata</taxon>
        <taxon>Dinophyceae</taxon>
        <taxon>Suessiales</taxon>
        <taxon>Suessiaceae</taxon>
        <taxon>Polarella</taxon>
    </lineage>
</organism>
<evidence type="ECO:0000313" key="3">
    <source>
        <dbReference type="EMBL" id="CAE8689043.1"/>
    </source>
</evidence>
<keyword evidence="2" id="KW-1133">Transmembrane helix</keyword>
<proteinExistence type="predicted"/>
<keyword evidence="2" id="KW-0472">Membrane</keyword>
<feature type="compositionally biased region" description="Low complexity" evidence="1">
    <location>
        <begin position="281"/>
        <end position="290"/>
    </location>
</feature>
<gene>
    <name evidence="3" type="ORF">PGLA2088_LOCUS26283</name>
</gene>
<feature type="transmembrane region" description="Helical" evidence="2">
    <location>
        <begin position="44"/>
        <end position="65"/>
    </location>
</feature>
<sequence>AIFSAEGQQDEVATWKIPGAWLLQVAVDHCDGSQEPCKSETMQAILLLVLLCVGIGLIMCAFAFFREDKEEQITPLCPQLVVRDSDMTFLMPADAQADSMIVQDAKGGILVKVSMDWPDPFRPGTCGIAATVRMQSCADVTLATVVARNVATVGQGLALCRAGCDSFGFVEPDGPRLYHVRHRTGVHLMTLCGDFGSTPEGFVDIEGTNPVGAKVCSLKKLDDGCHCWVLQHFDAGLVICSLLAIQVHRRLHALGSKGGPTSPPHGEEAVDSSGAKGPSQETSATSVETTSATFAEAVEVRIATSAPSAS</sequence>
<dbReference type="EMBL" id="CAJNNW010027004">
    <property type="protein sequence ID" value="CAE8689043.1"/>
    <property type="molecule type" value="Genomic_DNA"/>
</dbReference>
<keyword evidence="2" id="KW-0812">Transmembrane</keyword>
<feature type="non-terminal residue" evidence="3">
    <location>
        <position position="1"/>
    </location>
</feature>
<comment type="caution">
    <text evidence="3">The sequence shown here is derived from an EMBL/GenBank/DDBJ whole genome shotgun (WGS) entry which is preliminary data.</text>
</comment>
<accession>A0A813K1W6</accession>
<feature type="region of interest" description="Disordered" evidence="1">
    <location>
        <begin position="256"/>
        <end position="290"/>
    </location>
</feature>
<protein>
    <submittedName>
        <fullName evidence="3">Uncharacterized protein</fullName>
    </submittedName>
</protein>
<evidence type="ECO:0000256" key="1">
    <source>
        <dbReference type="SAM" id="MobiDB-lite"/>
    </source>
</evidence>
<evidence type="ECO:0000313" key="4">
    <source>
        <dbReference type="Proteomes" id="UP000626109"/>
    </source>
</evidence>